<gene>
    <name evidence="2" type="ORF">FEM03_11140</name>
</gene>
<dbReference type="Pfam" id="PF07586">
    <property type="entry name" value="HXXSHH"/>
    <property type="match status" value="1"/>
</dbReference>
<comment type="caution">
    <text evidence="2">The sequence shown here is derived from an EMBL/GenBank/DDBJ whole genome shotgun (WGS) entry which is preliminary data.</text>
</comment>
<feature type="signal peptide" evidence="1">
    <location>
        <begin position="1"/>
        <end position="34"/>
    </location>
</feature>
<dbReference type="Proteomes" id="UP000306196">
    <property type="component" value="Unassembled WGS sequence"/>
</dbReference>
<dbReference type="OrthoDB" id="177609at2"/>
<protein>
    <submittedName>
        <fullName evidence="2">DUF1552 domain-containing protein</fullName>
    </submittedName>
</protein>
<dbReference type="AlphaFoldDB" id="A0A5R8KEY5"/>
<dbReference type="InterPro" id="IPR011447">
    <property type="entry name" value="DUF1552"/>
</dbReference>
<organism evidence="2 3">
    <name type="scientific">Phragmitibacter flavus</name>
    <dbReference type="NCBI Taxonomy" id="2576071"/>
    <lineage>
        <taxon>Bacteria</taxon>
        <taxon>Pseudomonadati</taxon>
        <taxon>Verrucomicrobiota</taxon>
        <taxon>Verrucomicrobiia</taxon>
        <taxon>Verrucomicrobiales</taxon>
        <taxon>Verrucomicrobiaceae</taxon>
        <taxon>Phragmitibacter</taxon>
    </lineage>
</organism>
<keyword evidence="1" id="KW-0732">Signal</keyword>
<proteinExistence type="predicted"/>
<name>A0A5R8KEY5_9BACT</name>
<evidence type="ECO:0000313" key="2">
    <source>
        <dbReference type="EMBL" id="TLD70854.1"/>
    </source>
</evidence>
<dbReference type="RefSeq" id="WP_138086324.1">
    <property type="nucleotide sequence ID" value="NZ_VAUV01000007.1"/>
</dbReference>
<dbReference type="InterPro" id="IPR006311">
    <property type="entry name" value="TAT_signal"/>
</dbReference>
<keyword evidence="3" id="KW-1185">Reference proteome</keyword>
<dbReference type="EMBL" id="VAUV01000007">
    <property type="protein sequence ID" value="TLD70854.1"/>
    <property type="molecule type" value="Genomic_DNA"/>
</dbReference>
<reference evidence="2 3" key="1">
    <citation type="submission" date="2019-05" db="EMBL/GenBank/DDBJ databases">
        <title>Verrucobacter flavum gen. nov., sp. nov. a new member of the family Verrucomicrobiaceae.</title>
        <authorList>
            <person name="Szuroczki S."/>
            <person name="Abbaszade G."/>
            <person name="Szabo A."/>
            <person name="Felfoldi T."/>
            <person name="Schumann P."/>
            <person name="Boka K."/>
            <person name="Keki Z."/>
            <person name="Toumi M."/>
            <person name="Toth E."/>
        </authorList>
    </citation>
    <scope>NUCLEOTIDE SEQUENCE [LARGE SCALE GENOMIC DNA]</scope>
    <source>
        <strain evidence="2 3">MG-N-17</strain>
    </source>
</reference>
<sequence length="433" mass="47509">MTTPLSRRHFLRSNTALIALPVLQSLGFRRFASAAATAPATPPKRLVFLGFGWGITTETWFPDINQPGPDYTLPEGLKPLARHKADFSIVQGLWNKHTHDGHAGSTWWLTGANRFEQPGQTFHNSISADQVAAAQLGLQTRFASLQLNHSEENDRSGHGPGLSMAWDISGKPVGGHKGPLEAYHRLFSSDNTPIEQQKAMLAQKRSVLDTVLENANDLKRGLSKTDTAKLDEYFQGIRDIETRLSKDEQWIGVPPVKAPIPEPQPGLAGREEIKIMYDLMVAAMQTDSTRVLTYRQPVGSLLTSLDIKVAPHDMSHYHSTMGEKHQASQRRDLVQSELLAGFIDKLKSTAETDGTRLFDHVALAYGSNIRTEHDLDNCPTLITGGGAGLKLGHNIVVSEDTPLCNAWLTMLHGLGVKAERHGDSSGTIKEMVA</sequence>
<accession>A0A5R8KEY5</accession>
<evidence type="ECO:0000256" key="1">
    <source>
        <dbReference type="SAM" id="SignalP"/>
    </source>
</evidence>
<evidence type="ECO:0000313" key="3">
    <source>
        <dbReference type="Proteomes" id="UP000306196"/>
    </source>
</evidence>
<feature type="chain" id="PRO_5024468060" evidence="1">
    <location>
        <begin position="35"/>
        <end position="433"/>
    </location>
</feature>
<dbReference type="PROSITE" id="PS51318">
    <property type="entry name" value="TAT"/>
    <property type="match status" value="1"/>
</dbReference>